<name>A0A918KWX8_AGRME</name>
<keyword evidence="4" id="KW-1185">Reference proteome</keyword>
<comment type="caution">
    <text evidence="3">The sequence shown here is derived from an EMBL/GenBank/DDBJ whole genome shotgun (WGS) entry which is preliminary data.</text>
</comment>
<dbReference type="Proteomes" id="UP000610303">
    <property type="component" value="Unassembled WGS sequence"/>
</dbReference>
<gene>
    <name evidence="3" type="ORF">GCM10010196_34940</name>
</gene>
<evidence type="ECO:0000313" key="4">
    <source>
        <dbReference type="Proteomes" id="UP000610303"/>
    </source>
</evidence>
<keyword evidence="2" id="KW-0812">Transmembrane</keyword>
<dbReference type="EMBL" id="BMRJ01000007">
    <property type="protein sequence ID" value="GGR37915.1"/>
    <property type="molecule type" value="Genomic_DNA"/>
</dbReference>
<dbReference type="AlphaFoldDB" id="A0A918KWX8"/>
<feature type="region of interest" description="Disordered" evidence="1">
    <location>
        <begin position="1"/>
        <end position="20"/>
    </location>
</feature>
<feature type="region of interest" description="Disordered" evidence="1">
    <location>
        <begin position="156"/>
        <end position="191"/>
    </location>
</feature>
<reference evidence="3" key="1">
    <citation type="journal article" date="2014" name="Int. J. Syst. Evol. Microbiol.">
        <title>Complete genome sequence of Corynebacterium casei LMG S-19264T (=DSM 44701T), isolated from a smear-ripened cheese.</title>
        <authorList>
            <consortium name="US DOE Joint Genome Institute (JGI-PGF)"/>
            <person name="Walter F."/>
            <person name="Albersmeier A."/>
            <person name="Kalinowski J."/>
            <person name="Ruckert C."/>
        </authorList>
    </citation>
    <scope>NUCLEOTIDE SEQUENCE</scope>
    <source>
        <strain evidence="3">JCM 3346</strain>
    </source>
</reference>
<feature type="compositionally biased region" description="Low complexity" evidence="1">
    <location>
        <begin position="9"/>
        <end position="20"/>
    </location>
</feature>
<evidence type="ECO:0000256" key="1">
    <source>
        <dbReference type="SAM" id="MobiDB-lite"/>
    </source>
</evidence>
<proteinExistence type="predicted"/>
<organism evidence="3 4">
    <name type="scientific">Agromyces mediolanus</name>
    <name type="common">Corynebacterium mediolanum</name>
    <dbReference type="NCBI Taxonomy" id="41986"/>
    <lineage>
        <taxon>Bacteria</taxon>
        <taxon>Bacillati</taxon>
        <taxon>Actinomycetota</taxon>
        <taxon>Actinomycetes</taxon>
        <taxon>Micrococcales</taxon>
        <taxon>Microbacteriaceae</taxon>
        <taxon>Agromyces</taxon>
    </lineage>
</organism>
<evidence type="ECO:0000256" key="2">
    <source>
        <dbReference type="SAM" id="Phobius"/>
    </source>
</evidence>
<dbReference type="RefSeq" id="WP_189086696.1">
    <property type="nucleotide sequence ID" value="NZ_BMRJ01000007.1"/>
</dbReference>
<sequence length="191" mass="19656">MSAVPVQTLPAPRRGEPAAAPARRLRLVPDAVRGRKPRIAYAIIALGAIILVAAAQLVLSVAMTQGAYELDSLRVQQTKLERDRQIVGEELDALQSPQNLARNAEELGMVPNTTPVYLRLSDGAVLGQPQAAGGGAAASGPLVPNSLIADVPLVNQPLAGDNASGGAVTEPPSDADQPIVPPGALPTPDTH</sequence>
<protein>
    <submittedName>
        <fullName evidence="3">Membrane protein</fullName>
    </submittedName>
</protein>
<evidence type="ECO:0000313" key="3">
    <source>
        <dbReference type="EMBL" id="GGR37915.1"/>
    </source>
</evidence>
<feature type="transmembrane region" description="Helical" evidence="2">
    <location>
        <begin position="39"/>
        <end position="63"/>
    </location>
</feature>
<reference evidence="3" key="2">
    <citation type="submission" date="2020-09" db="EMBL/GenBank/DDBJ databases">
        <authorList>
            <person name="Sun Q."/>
            <person name="Ohkuma M."/>
        </authorList>
    </citation>
    <scope>NUCLEOTIDE SEQUENCE</scope>
    <source>
        <strain evidence="3">JCM 3346</strain>
    </source>
</reference>
<accession>A0A918KWX8</accession>
<keyword evidence="2" id="KW-1133">Transmembrane helix</keyword>
<keyword evidence="2" id="KW-0472">Membrane</keyword>